<keyword evidence="3" id="KW-1185">Reference proteome</keyword>
<sequence length="347" mass="39481">MPPPPPPPSTGTSRSTPKQGREVPSSSNTTTSAQQSMAWTTSDTRYESTGIVYDNQDSGDDHTPAAAASRKDWWKPLPEEERPATPEPAWTILPSNVSDVENNWASVLASSYEPPAENSLLAKTGDMMTFLNRYCRQINKSKLTQADLEGQAYEVVKVFYLDIIHLQFQMEECHKMLIDQGSMPVLSISKMKAARYPDFSLELPVPEQIWIEDVCTYDISANEIVLRRANLQEHTIAEKDFKNLYPSDFEDPNLLLLQGHLDHLSGSDKRMLSTAVKLWTRNLVIRQRVEDFQLGIESYQTQLNLTKPGWDATGYEFKHDYTIIESPRAVIFPVNNNERKILRFNKI</sequence>
<gene>
    <name evidence="2" type="ORF">Tco_1093891</name>
</gene>
<dbReference type="Proteomes" id="UP001151760">
    <property type="component" value="Unassembled WGS sequence"/>
</dbReference>
<proteinExistence type="predicted"/>
<feature type="compositionally biased region" description="Basic and acidic residues" evidence="1">
    <location>
        <begin position="59"/>
        <end position="84"/>
    </location>
</feature>
<evidence type="ECO:0000256" key="1">
    <source>
        <dbReference type="SAM" id="MobiDB-lite"/>
    </source>
</evidence>
<comment type="caution">
    <text evidence="2">The sequence shown here is derived from an EMBL/GenBank/DDBJ whole genome shotgun (WGS) entry which is preliminary data.</text>
</comment>
<organism evidence="2 3">
    <name type="scientific">Tanacetum coccineum</name>
    <dbReference type="NCBI Taxonomy" id="301880"/>
    <lineage>
        <taxon>Eukaryota</taxon>
        <taxon>Viridiplantae</taxon>
        <taxon>Streptophyta</taxon>
        <taxon>Embryophyta</taxon>
        <taxon>Tracheophyta</taxon>
        <taxon>Spermatophyta</taxon>
        <taxon>Magnoliopsida</taxon>
        <taxon>eudicotyledons</taxon>
        <taxon>Gunneridae</taxon>
        <taxon>Pentapetalae</taxon>
        <taxon>asterids</taxon>
        <taxon>campanulids</taxon>
        <taxon>Asterales</taxon>
        <taxon>Asteraceae</taxon>
        <taxon>Asteroideae</taxon>
        <taxon>Anthemideae</taxon>
        <taxon>Anthemidinae</taxon>
        <taxon>Tanacetum</taxon>
    </lineage>
</organism>
<evidence type="ECO:0000313" key="2">
    <source>
        <dbReference type="EMBL" id="GJT98373.1"/>
    </source>
</evidence>
<feature type="compositionally biased region" description="Polar residues" evidence="1">
    <location>
        <begin position="33"/>
        <end position="43"/>
    </location>
</feature>
<evidence type="ECO:0000313" key="3">
    <source>
        <dbReference type="Proteomes" id="UP001151760"/>
    </source>
</evidence>
<name>A0ABQ5IE10_9ASTR</name>
<feature type="region of interest" description="Disordered" evidence="1">
    <location>
        <begin position="1"/>
        <end position="89"/>
    </location>
</feature>
<protein>
    <submittedName>
        <fullName evidence="2">Uncharacterized protein</fullName>
    </submittedName>
</protein>
<reference evidence="2" key="2">
    <citation type="submission" date="2022-01" db="EMBL/GenBank/DDBJ databases">
        <authorList>
            <person name="Yamashiro T."/>
            <person name="Shiraishi A."/>
            <person name="Satake H."/>
            <person name="Nakayama K."/>
        </authorList>
    </citation>
    <scope>NUCLEOTIDE SEQUENCE</scope>
</reference>
<reference evidence="2" key="1">
    <citation type="journal article" date="2022" name="Int. J. Mol. Sci.">
        <title>Draft Genome of Tanacetum Coccineum: Genomic Comparison of Closely Related Tanacetum-Family Plants.</title>
        <authorList>
            <person name="Yamashiro T."/>
            <person name="Shiraishi A."/>
            <person name="Nakayama K."/>
            <person name="Satake H."/>
        </authorList>
    </citation>
    <scope>NUCLEOTIDE SEQUENCE</scope>
</reference>
<dbReference type="EMBL" id="BQNB010020668">
    <property type="protein sequence ID" value="GJT98373.1"/>
    <property type="molecule type" value="Genomic_DNA"/>
</dbReference>
<accession>A0ABQ5IE10</accession>